<organism evidence="2 3">
    <name type="scientific">Fusarium albosuccineum</name>
    <dbReference type="NCBI Taxonomy" id="1237068"/>
    <lineage>
        <taxon>Eukaryota</taxon>
        <taxon>Fungi</taxon>
        <taxon>Dikarya</taxon>
        <taxon>Ascomycota</taxon>
        <taxon>Pezizomycotina</taxon>
        <taxon>Sordariomycetes</taxon>
        <taxon>Hypocreomycetidae</taxon>
        <taxon>Hypocreales</taxon>
        <taxon>Nectriaceae</taxon>
        <taxon>Fusarium</taxon>
        <taxon>Fusarium decemcellulare species complex</taxon>
    </lineage>
</organism>
<proteinExistence type="predicted"/>
<dbReference type="Proteomes" id="UP000554235">
    <property type="component" value="Unassembled WGS sequence"/>
</dbReference>
<reference evidence="2 3" key="1">
    <citation type="submission" date="2020-01" db="EMBL/GenBank/DDBJ databases">
        <title>Identification and distribution of gene clusters putatively required for synthesis of sphingolipid metabolism inhibitors in phylogenetically diverse species of the filamentous fungus Fusarium.</title>
        <authorList>
            <person name="Kim H.-S."/>
            <person name="Busman M."/>
            <person name="Brown D.W."/>
            <person name="Divon H."/>
            <person name="Uhlig S."/>
            <person name="Proctor R.H."/>
        </authorList>
    </citation>
    <scope>NUCLEOTIDE SEQUENCE [LARGE SCALE GENOMIC DNA]</scope>
    <source>
        <strain evidence="2 3">NRRL 20459</strain>
    </source>
</reference>
<feature type="domain" description="2EXR" evidence="1">
    <location>
        <begin position="25"/>
        <end position="122"/>
    </location>
</feature>
<accession>A0A8H4PG03</accession>
<keyword evidence="3" id="KW-1185">Reference proteome</keyword>
<sequence>MATASSTCNMSAISRPDQNMSTSTFFFDLPLDIRLLIWEYFLPVTRNLKITNKRKKIAVIDKEDPGTYYEDSISVGEIKTTLKPPILLLSVCRESREMALASGRFVAKTTDPDDVRMVWADRNLRVVYMSLSAASFSILKSLPRNAQTVACLWPKPSCFKQFRFYVAYFDRRRIVPIKTIYVGISAIIYDNKWADADTVERFAGSPFHYDISGFNVVGLDDPRLPTLLNLAWTSRSWSCYHHSPECFLDNLNRYWQNDKRALKLRSVFHTDEADSTEPSLSPTNLPDIKPAIIFGRTKEELFFGECRNYRVEERAAGLLFTKSDVHGLGSPGGSARFYAALNTRFDCNNACGHRPPESTT</sequence>
<gene>
    <name evidence="2" type="ORF">FALBO_1782</name>
</gene>
<comment type="caution">
    <text evidence="2">The sequence shown here is derived from an EMBL/GenBank/DDBJ whole genome shotgun (WGS) entry which is preliminary data.</text>
</comment>
<evidence type="ECO:0000313" key="3">
    <source>
        <dbReference type="Proteomes" id="UP000554235"/>
    </source>
</evidence>
<name>A0A8H4PG03_9HYPO</name>
<dbReference type="OrthoDB" id="3473305at2759"/>
<protein>
    <recommendedName>
        <fullName evidence="1">2EXR domain-containing protein</fullName>
    </recommendedName>
</protein>
<evidence type="ECO:0000259" key="1">
    <source>
        <dbReference type="Pfam" id="PF20150"/>
    </source>
</evidence>
<dbReference type="Pfam" id="PF20150">
    <property type="entry name" value="2EXR"/>
    <property type="match status" value="1"/>
</dbReference>
<evidence type="ECO:0000313" key="2">
    <source>
        <dbReference type="EMBL" id="KAF4471300.1"/>
    </source>
</evidence>
<dbReference type="InterPro" id="IPR045518">
    <property type="entry name" value="2EXR"/>
</dbReference>
<dbReference type="EMBL" id="JAADYS010000226">
    <property type="protein sequence ID" value="KAF4471300.1"/>
    <property type="molecule type" value="Genomic_DNA"/>
</dbReference>
<dbReference type="AlphaFoldDB" id="A0A8H4PG03"/>